<accession>A0ABX7VVG8</accession>
<dbReference type="PANTHER" id="PTHR43279:SF1">
    <property type="entry name" value="CATECHOL-2,3-DIOXYGENASE"/>
    <property type="match status" value="1"/>
</dbReference>
<feature type="domain" description="VOC" evidence="1">
    <location>
        <begin position="10"/>
        <end position="127"/>
    </location>
</feature>
<dbReference type="Gene3D" id="3.10.180.10">
    <property type="entry name" value="2,3-Dihydroxybiphenyl 1,2-Dioxygenase, domain 1"/>
    <property type="match status" value="2"/>
</dbReference>
<dbReference type="Proteomes" id="UP000665043">
    <property type="component" value="Chromosome"/>
</dbReference>
<dbReference type="EMBL" id="CP046956">
    <property type="protein sequence ID" value="QTN00953.1"/>
    <property type="molecule type" value="Genomic_DNA"/>
</dbReference>
<dbReference type="Pfam" id="PF00903">
    <property type="entry name" value="Glyoxalase"/>
    <property type="match status" value="1"/>
</dbReference>
<reference evidence="2 3" key="1">
    <citation type="submission" date="2019-12" db="EMBL/GenBank/DDBJ databases">
        <title>The whole genome sequencing of a strain isolated from a Mars analog, Dalangtan Playa.</title>
        <authorList>
            <person name="Huang T."/>
        </authorList>
    </citation>
    <scope>NUCLEOTIDE SEQUENCE [LARGE SCALE GENOMIC DNA]</scope>
    <source>
        <strain evidence="2 3">DP4-553-S</strain>
    </source>
</reference>
<sequence length="272" mass="30251">MNLDNLQSFQWQDVELTVSNLARSLDFYQHILGFTILESKGNTAVLGTPDNTVLLRLYADSKAVKPLKNMAGLYHFAILVPDRRTLASFLQHIGEKRYPIVGASDHGFSEAIYLEDPDGIGIEVYADRDRSEWKGMDGELPVAANPLKIENLLQSAEKWCGFPEGTTIGHLHFHVSSIPKARQFYVEQLGFSPTITLGTQVLFVAAEGYHHHIGLNTWHGEGAALPEAGMIGLRSVTAEVRQNDFDRLLRQETIGTDGSVTDPFGVIYRFHS</sequence>
<name>A0ABX7VVG8_9BACI</name>
<dbReference type="InterPro" id="IPR037523">
    <property type="entry name" value="VOC_core"/>
</dbReference>
<proteinExistence type="predicted"/>
<evidence type="ECO:0000259" key="1">
    <source>
        <dbReference type="PROSITE" id="PS51819"/>
    </source>
</evidence>
<dbReference type="InterPro" id="IPR029068">
    <property type="entry name" value="Glyas_Bleomycin-R_OHBP_Dase"/>
</dbReference>
<dbReference type="InterPro" id="IPR004360">
    <property type="entry name" value="Glyas_Fos-R_dOase_dom"/>
</dbReference>
<dbReference type="SUPFAM" id="SSF54593">
    <property type="entry name" value="Glyoxalase/Bleomycin resistance protein/Dihydroxybiphenyl dioxygenase"/>
    <property type="match status" value="2"/>
</dbReference>
<protein>
    <submittedName>
        <fullName evidence="2">Glyoxalase</fullName>
    </submittedName>
</protein>
<organism evidence="2 3">
    <name type="scientific">Sediminibacillus dalangtanensis</name>
    <dbReference type="NCBI Taxonomy" id="2729421"/>
    <lineage>
        <taxon>Bacteria</taxon>
        <taxon>Bacillati</taxon>
        <taxon>Bacillota</taxon>
        <taxon>Bacilli</taxon>
        <taxon>Bacillales</taxon>
        <taxon>Bacillaceae</taxon>
        <taxon>Sediminibacillus</taxon>
    </lineage>
</organism>
<evidence type="ECO:0000313" key="2">
    <source>
        <dbReference type="EMBL" id="QTN00953.1"/>
    </source>
</evidence>
<evidence type="ECO:0000313" key="3">
    <source>
        <dbReference type="Proteomes" id="UP000665043"/>
    </source>
</evidence>
<dbReference type="RefSeq" id="WP_209366079.1">
    <property type="nucleotide sequence ID" value="NZ_CP046956.1"/>
</dbReference>
<keyword evidence="3" id="KW-1185">Reference proteome</keyword>
<dbReference type="PROSITE" id="PS51819">
    <property type="entry name" value="VOC"/>
    <property type="match status" value="1"/>
</dbReference>
<gene>
    <name evidence="2" type="ORF">ERJ70_17665</name>
</gene>
<dbReference type="PANTHER" id="PTHR43279">
    <property type="entry name" value="CATECHOL-2,3-DIOXYGENASE"/>
    <property type="match status" value="1"/>
</dbReference>